<dbReference type="EMBL" id="BHVY01000004">
    <property type="protein sequence ID" value="GIJ86879.1"/>
    <property type="molecule type" value="Genomic_DNA"/>
</dbReference>
<dbReference type="InterPro" id="IPR023213">
    <property type="entry name" value="CAT-like_dom_sf"/>
</dbReference>
<keyword evidence="2" id="KW-1185">Reference proteome</keyword>
<dbReference type="RefSeq" id="XP_043157625.1">
    <property type="nucleotide sequence ID" value="XM_043301690.1"/>
</dbReference>
<gene>
    <name evidence="1" type="ORF">Asppvi_005777</name>
</gene>
<sequence>MDTSYRFFCSERHLDKGEFDDIYPTHFFDNSRAFRFVIMTWTLQFNDVLDAHKLYDSLSRLLEIGDWRKLGGRLRRGKNRKLEIHVPKQFTEERPAVFFSHDVFAMTLAEHPLASQLPRSTDGPSIQRGAPDFRQFAARPDAPSTLVEFLNNDIPQLSLHITSFEDATLVSLSWPHTLMDAMGQQALLRAWSLVLANREAEVPLLLGAREDVLYDAADPSVELGEDPVFESRRLKGLGLFWFILRYACDMLWNRVVEARTVYLPKETVNELRRQAQQDILDHTTDDNIPWISDGDVLMAWMSRIVALSQPSARPATLISAIDVRPHLPAIVKTGGVYVQNMVLGAFTSISSQLAIGPIGRIALAHRRALLEQATAPQFLGLLQALRKLWDGGRDTVLLCGEAGASLFIMSNWTKADFIHTADFQAAVTRQGEESHKRSNPLGTMIYHHFQPLKLYGTERNVVVLYGKDHGGNYWLTGHLLPRTWTVFREAIENLSTW</sequence>
<evidence type="ECO:0000313" key="1">
    <source>
        <dbReference type="EMBL" id="GIJ86879.1"/>
    </source>
</evidence>
<name>A0A9P3BFB6_9EURO</name>
<proteinExistence type="predicted"/>
<comment type="caution">
    <text evidence="1">The sequence shown here is derived from an EMBL/GenBank/DDBJ whole genome shotgun (WGS) entry which is preliminary data.</text>
</comment>
<evidence type="ECO:0000313" key="2">
    <source>
        <dbReference type="Proteomes" id="UP001043456"/>
    </source>
</evidence>
<dbReference type="PANTHER" id="PTHR31642">
    <property type="entry name" value="TRICHOTHECENE 3-O-ACETYLTRANSFERASE"/>
    <property type="match status" value="1"/>
</dbReference>
<accession>A0A9P3BFB6</accession>
<dbReference type="PANTHER" id="PTHR31642:SF294">
    <property type="entry name" value="ACETYLTRANSFERASE MATC1"/>
    <property type="match status" value="1"/>
</dbReference>
<dbReference type="AlphaFoldDB" id="A0A9P3BFB6"/>
<dbReference type="InterPro" id="IPR050317">
    <property type="entry name" value="Plant_Fungal_Acyltransferase"/>
</dbReference>
<dbReference type="Gene3D" id="3.30.559.10">
    <property type="entry name" value="Chloramphenicol acetyltransferase-like domain"/>
    <property type="match status" value="2"/>
</dbReference>
<dbReference type="OrthoDB" id="21502at2759"/>
<dbReference type="Proteomes" id="UP001043456">
    <property type="component" value="Unassembled WGS sequence"/>
</dbReference>
<dbReference type="Pfam" id="PF02458">
    <property type="entry name" value="Transferase"/>
    <property type="match status" value="1"/>
</dbReference>
<organism evidence="1 2">
    <name type="scientific">Aspergillus pseudoviridinutans</name>
    <dbReference type="NCBI Taxonomy" id="1517512"/>
    <lineage>
        <taxon>Eukaryota</taxon>
        <taxon>Fungi</taxon>
        <taxon>Dikarya</taxon>
        <taxon>Ascomycota</taxon>
        <taxon>Pezizomycotina</taxon>
        <taxon>Eurotiomycetes</taxon>
        <taxon>Eurotiomycetidae</taxon>
        <taxon>Eurotiales</taxon>
        <taxon>Aspergillaceae</taxon>
        <taxon>Aspergillus</taxon>
        <taxon>Aspergillus subgen. Fumigati</taxon>
    </lineage>
</organism>
<dbReference type="GeneID" id="67004388"/>
<reference evidence="1 2" key="1">
    <citation type="submission" date="2018-10" db="EMBL/GenBank/DDBJ databases">
        <title>Pan-genome distribution and transcriptional activeness of fungal secondary metabolism genes in Aspergillus section Fumigati.</title>
        <authorList>
            <person name="Takahashi H."/>
            <person name="Umemura M."/>
            <person name="Ninomiya A."/>
            <person name="Kusuya Y."/>
            <person name="Urayama S."/>
            <person name="Shimizu M."/>
            <person name="Watanabe A."/>
            <person name="Kamei K."/>
            <person name="Yaguchi T."/>
            <person name="Hagiwara D."/>
        </authorList>
    </citation>
    <scope>NUCLEOTIDE SEQUENCE [LARGE SCALE GENOMIC DNA]</scope>
    <source>
        <strain evidence="1 2">IFM 55266</strain>
    </source>
</reference>
<protein>
    <submittedName>
        <fullName evidence="1">Uncharacterized protein</fullName>
    </submittedName>
</protein>
<dbReference type="GO" id="GO:0016747">
    <property type="term" value="F:acyltransferase activity, transferring groups other than amino-acyl groups"/>
    <property type="evidence" value="ECO:0007669"/>
    <property type="project" value="TreeGrafter"/>
</dbReference>